<dbReference type="AlphaFoldDB" id="F9QDJ5"/>
<reference evidence="1 2" key="1">
    <citation type="journal article" date="2011" name="J. Bacteriol.">
        <title>Genome Sequence of Duck Pathogen Mycoplasma anatis Strain 1340.</title>
        <authorList>
            <person name="Guo Z."/>
            <person name="Chen P."/>
            <person name="Ren P."/>
            <person name="Kuang S."/>
            <person name="Zhou Z."/>
            <person name="Li Z."/>
            <person name="Liu M."/>
            <person name="Shi D."/>
            <person name="Xiao Y."/>
            <person name="Wang X."/>
            <person name="Zhou R."/>
            <person name="Jin H."/>
            <person name="Bi D."/>
        </authorList>
    </citation>
    <scope>NUCLEOTIDE SEQUENCE [LARGE SCALE GENOMIC DNA]</scope>
    <source>
        <strain evidence="1 2">1340</strain>
    </source>
</reference>
<name>F9QDJ5_9BACT</name>
<sequence>MKFSEFNWNFNNLDDVQKQAKDRQIYLFCITYLI</sequence>
<keyword evidence="2" id="KW-1185">Reference proteome</keyword>
<proteinExistence type="predicted"/>
<organism evidence="1 2">
    <name type="scientific">Mycoplasmopsis anatis 1340</name>
    <dbReference type="NCBI Taxonomy" id="1034808"/>
    <lineage>
        <taxon>Bacteria</taxon>
        <taxon>Bacillati</taxon>
        <taxon>Mycoplasmatota</taxon>
        <taxon>Mycoplasmoidales</taxon>
        <taxon>Metamycoplasmataceae</taxon>
        <taxon>Mycoplasmopsis</taxon>
    </lineage>
</organism>
<evidence type="ECO:0000313" key="1">
    <source>
        <dbReference type="EMBL" id="EGS29171.1"/>
    </source>
</evidence>
<protein>
    <submittedName>
        <fullName evidence="1">Uncharacterized protein</fullName>
    </submittedName>
</protein>
<comment type="caution">
    <text evidence="1">The sequence shown here is derived from an EMBL/GenBank/DDBJ whole genome shotgun (WGS) entry which is preliminary data.</text>
</comment>
<evidence type="ECO:0000313" key="2">
    <source>
        <dbReference type="Proteomes" id="UP000005055"/>
    </source>
</evidence>
<dbReference type="Proteomes" id="UP000005055">
    <property type="component" value="Unassembled WGS sequence"/>
</dbReference>
<accession>F9QDJ5</accession>
<dbReference type="EMBL" id="AFVJ01000022">
    <property type="protein sequence ID" value="EGS29171.1"/>
    <property type="molecule type" value="Genomic_DNA"/>
</dbReference>
<gene>
    <name evidence="1" type="ORF">GIG_02513</name>
</gene>
<dbReference type="STRING" id="1034808.GIG_02513"/>